<proteinExistence type="predicted"/>
<reference evidence="3" key="1">
    <citation type="journal article" date="2018" name="Nat. Microbiol.">
        <title>Leveraging single-cell genomics to expand the fungal tree of life.</title>
        <authorList>
            <person name="Ahrendt S.R."/>
            <person name="Quandt C.A."/>
            <person name="Ciobanu D."/>
            <person name="Clum A."/>
            <person name="Salamov A."/>
            <person name="Andreopoulos B."/>
            <person name="Cheng J.F."/>
            <person name="Woyke T."/>
            <person name="Pelin A."/>
            <person name="Henrissat B."/>
            <person name="Reynolds N.K."/>
            <person name="Benny G.L."/>
            <person name="Smith M.E."/>
            <person name="James T.Y."/>
            <person name="Grigoriev I.V."/>
        </authorList>
    </citation>
    <scope>NUCLEOTIDE SEQUENCE [LARGE SCALE GENOMIC DNA]</scope>
</reference>
<feature type="compositionally biased region" description="Polar residues" evidence="1">
    <location>
        <begin position="198"/>
        <end position="209"/>
    </location>
</feature>
<evidence type="ECO:0000256" key="1">
    <source>
        <dbReference type="SAM" id="MobiDB-lite"/>
    </source>
</evidence>
<keyword evidence="3" id="KW-1185">Reference proteome</keyword>
<accession>A0A4P9WKH2</accession>
<dbReference type="Proteomes" id="UP000269721">
    <property type="component" value="Unassembled WGS sequence"/>
</dbReference>
<feature type="region of interest" description="Disordered" evidence="1">
    <location>
        <begin position="147"/>
        <end position="166"/>
    </location>
</feature>
<feature type="region of interest" description="Disordered" evidence="1">
    <location>
        <begin position="185"/>
        <end position="219"/>
    </location>
</feature>
<organism evidence="2 3">
    <name type="scientific">Blyttiomyces helicus</name>
    <dbReference type="NCBI Taxonomy" id="388810"/>
    <lineage>
        <taxon>Eukaryota</taxon>
        <taxon>Fungi</taxon>
        <taxon>Fungi incertae sedis</taxon>
        <taxon>Chytridiomycota</taxon>
        <taxon>Chytridiomycota incertae sedis</taxon>
        <taxon>Chytridiomycetes</taxon>
        <taxon>Chytridiomycetes incertae sedis</taxon>
        <taxon>Blyttiomyces</taxon>
    </lineage>
</organism>
<name>A0A4P9WKH2_9FUNG</name>
<feature type="region of interest" description="Disordered" evidence="1">
    <location>
        <begin position="1"/>
        <end position="22"/>
    </location>
</feature>
<feature type="compositionally biased region" description="Basic and acidic residues" evidence="1">
    <location>
        <begin position="151"/>
        <end position="166"/>
    </location>
</feature>
<sequence length="219" mass="23173">MSHQDFEFSKTRPKQASLRPSSPELIASAPEALGRHHLVNRLTPPAHSRSTTWSSLFPYTALYFDFLETQDFGGEKGLECGEIPEGRACSIWSAITEHGIAIAEKDHPIADLVASEMPSVGSREDLGGLSVAPFALMVHFRKQGNGEDELVERRGESGKAERSESREGVPLAALLYPLVPSPAAGGGCVGGTQGPATNGGSTYGASLSPLSFHPPPGPL</sequence>
<evidence type="ECO:0000313" key="2">
    <source>
        <dbReference type="EMBL" id="RKO91660.1"/>
    </source>
</evidence>
<protein>
    <submittedName>
        <fullName evidence="2">Uncharacterized protein</fullName>
    </submittedName>
</protein>
<feature type="compositionally biased region" description="Basic and acidic residues" evidence="1">
    <location>
        <begin position="1"/>
        <end position="10"/>
    </location>
</feature>
<gene>
    <name evidence="2" type="ORF">BDK51DRAFT_49870</name>
</gene>
<dbReference type="AlphaFoldDB" id="A0A4P9WKH2"/>
<dbReference type="EMBL" id="KZ994963">
    <property type="protein sequence ID" value="RKO91660.1"/>
    <property type="molecule type" value="Genomic_DNA"/>
</dbReference>
<evidence type="ECO:0000313" key="3">
    <source>
        <dbReference type="Proteomes" id="UP000269721"/>
    </source>
</evidence>